<name>A0A8J5Z4B8_9ROSI</name>
<dbReference type="PANTHER" id="PTHR33431:SF12">
    <property type="entry name" value="HIGH MOBILITY GROUP BOX PROTEIN, PUTATIVE (DUF1635)-RELATED"/>
    <property type="match status" value="1"/>
</dbReference>
<organism evidence="3 4">
    <name type="scientific">Gossypium anomalum</name>
    <dbReference type="NCBI Taxonomy" id="47600"/>
    <lineage>
        <taxon>Eukaryota</taxon>
        <taxon>Viridiplantae</taxon>
        <taxon>Streptophyta</taxon>
        <taxon>Embryophyta</taxon>
        <taxon>Tracheophyta</taxon>
        <taxon>Spermatophyta</taxon>
        <taxon>Magnoliopsida</taxon>
        <taxon>eudicotyledons</taxon>
        <taxon>Gunneridae</taxon>
        <taxon>Pentapetalae</taxon>
        <taxon>rosids</taxon>
        <taxon>malvids</taxon>
        <taxon>Malvales</taxon>
        <taxon>Malvaceae</taxon>
        <taxon>Malvoideae</taxon>
        <taxon>Gossypium</taxon>
    </lineage>
</organism>
<dbReference type="EMBL" id="JAHUZN010000007">
    <property type="protein sequence ID" value="KAG8488470.1"/>
    <property type="molecule type" value="Genomic_DNA"/>
</dbReference>
<dbReference type="Proteomes" id="UP000701853">
    <property type="component" value="Chromosome 7"/>
</dbReference>
<dbReference type="OrthoDB" id="778241at2759"/>
<accession>A0A8J5Z4B8</accession>
<keyword evidence="1" id="KW-0175">Coiled coil</keyword>
<feature type="coiled-coil region" evidence="1">
    <location>
        <begin position="30"/>
        <end position="78"/>
    </location>
</feature>
<keyword evidence="4" id="KW-1185">Reference proteome</keyword>
<gene>
    <name evidence="3" type="ORF">CXB51_016206</name>
</gene>
<evidence type="ECO:0008006" key="5">
    <source>
        <dbReference type="Google" id="ProtNLM"/>
    </source>
</evidence>
<evidence type="ECO:0000256" key="1">
    <source>
        <dbReference type="SAM" id="Coils"/>
    </source>
</evidence>
<dbReference type="PANTHER" id="PTHR33431">
    <property type="entry name" value="ENABLED-LIKE PROTEIN (DUF1635)"/>
    <property type="match status" value="1"/>
</dbReference>
<dbReference type="Pfam" id="PF07795">
    <property type="entry name" value="DUF1635"/>
    <property type="match status" value="1"/>
</dbReference>
<sequence length="293" mass="31965">MEDLSPLWNYEEVVLLADFDELKLKLQYTSIELESVKMEANKQIRKYRDEVNHLVNLVKFACQERDEARDQVEKLVNKLMAPSSSSSSSTILPQSQPENLLMIAAAKANSSITESSSLSETYNHHPSHGSSPVDSLFDAVTSPDFSSINNNMADNSLIDNLAKGKTLPEKGKLLQAVMEASPLLQTLLVAGPLPRWRNPPPPLQTYKIPPISIKACHSKLDNQKPGAYPNPSSTVVVKQLNNSSPMCPQMIRGSGQSCSVAMLDFAASGSAPGLSNGANSQMSFLAGKRQRLQ</sequence>
<feature type="region of interest" description="Disordered" evidence="2">
    <location>
        <begin position="116"/>
        <end position="135"/>
    </location>
</feature>
<protein>
    <recommendedName>
        <fullName evidence="5">TOX high mobility group box family member 4-A</fullName>
    </recommendedName>
</protein>
<evidence type="ECO:0000313" key="3">
    <source>
        <dbReference type="EMBL" id="KAG8488470.1"/>
    </source>
</evidence>
<evidence type="ECO:0000313" key="4">
    <source>
        <dbReference type="Proteomes" id="UP000701853"/>
    </source>
</evidence>
<proteinExistence type="predicted"/>
<evidence type="ECO:0000256" key="2">
    <source>
        <dbReference type="SAM" id="MobiDB-lite"/>
    </source>
</evidence>
<dbReference type="InterPro" id="IPR012862">
    <property type="entry name" value="DUF1635"/>
</dbReference>
<reference evidence="3 4" key="1">
    <citation type="journal article" date="2021" name="bioRxiv">
        <title>The Gossypium anomalum genome as a resource for cotton improvement and evolutionary analysis of hybrid incompatibility.</title>
        <authorList>
            <person name="Grover C.E."/>
            <person name="Yuan D."/>
            <person name="Arick M.A."/>
            <person name="Miller E.R."/>
            <person name="Hu G."/>
            <person name="Peterson D.G."/>
            <person name="Wendel J.F."/>
            <person name="Udall J.A."/>
        </authorList>
    </citation>
    <scope>NUCLEOTIDE SEQUENCE [LARGE SCALE GENOMIC DNA]</scope>
    <source>
        <strain evidence="3">JFW-Udall</strain>
        <tissue evidence="3">Leaf</tissue>
    </source>
</reference>
<dbReference type="AlphaFoldDB" id="A0A8J5Z4B8"/>
<comment type="caution">
    <text evidence="3">The sequence shown here is derived from an EMBL/GenBank/DDBJ whole genome shotgun (WGS) entry which is preliminary data.</text>
</comment>